<proteinExistence type="predicted"/>
<name>A0A484IBY1_9ARCH</name>
<reference evidence="1 2" key="1">
    <citation type="submission" date="2019-02" db="EMBL/GenBank/DDBJ databases">
        <authorList>
            <person name="Lehtovirta-Morley E L."/>
        </authorList>
    </citation>
    <scope>NUCLEOTIDE SEQUENCE [LARGE SCALE GENOMIC DNA]</scope>
    <source>
        <strain evidence="1">NFRAN1</strain>
    </source>
</reference>
<dbReference type="KEGG" id="nfn:NFRAN_1223"/>
<organism evidence="1 2">
    <name type="scientific">Candidatus Nitrosocosmicus franklandianus</name>
    <dbReference type="NCBI Taxonomy" id="1798806"/>
    <lineage>
        <taxon>Archaea</taxon>
        <taxon>Nitrososphaerota</taxon>
        <taxon>Nitrososphaeria</taxon>
        <taxon>Nitrososphaerales</taxon>
        <taxon>Nitrososphaeraceae</taxon>
        <taxon>Candidatus Nitrosocosmicus</taxon>
    </lineage>
</organism>
<dbReference type="AlphaFoldDB" id="A0A484IBY1"/>
<gene>
    <name evidence="1" type="ORF">NFRAN_1223</name>
</gene>
<accession>A0A484IBY1</accession>
<evidence type="ECO:0000313" key="1">
    <source>
        <dbReference type="EMBL" id="VFJ13545.1"/>
    </source>
</evidence>
<evidence type="ECO:0000313" key="2">
    <source>
        <dbReference type="Proteomes" id="UP000294299"/>
    </source>
</evidence>
<dbReference type="EMBL" id="LR216287">
    <property type="protein sequence ID" value="VFJ13545.1"/>
    <property type="molecule type" value="Genomic_DNA"/>
</dbReference>
<dbReference type="Proteomes" id="UP000294299">
    <property type="component" value="Chromosome NFRAN"/>
</dbReference>
<keyword evidence="2" id="KW-1185">Reference proteome</keyword>
<sequence length="47" mass="5249">MCITKFKSSSILIFVRVSDSTFLGSSDIHEVLGFDLVIIYFVNSCIC</sequence>
<protein>
    <submittedName>
        <fullName evidence="1">Uncharacterized protein</fullName>
    </submittedName>
</protein>